<comment type="subcellular location">
    <subcellularLocation>
        <location evidence="1">Nucleus</location>
    </subcellularLocation>
</comment>
<evidence type="ECO:0000313" key="8">
    <source>
        <dbReference type="EMBL" id="KAF3339496.1"/>
    </source>
</evidence>
<keyword evidence="4" id="KW-0804">Transcription</keyword>
<evidence type="ECO:0000256" key="4">
    <source>
        <dbReference type="ARBA" id="ARBA00023163"/>
    </source>
</evidence>
<dbReference type="OrthoDB" id="1917565at2759"/>
<dbReference type="GO" id="GO:0003700">
    <property type="term" value="F:DNA-binding transcription factor activity"/>
    <property type="evidence" value="ECO:0007669"/>
    <property type="project" value="InterPro"/>
</dbReference>
<organism evidence="8 9">
    <name type="scientific">Carex littledalei</name>
    <dbReference type="NCBI Taxonomy" id="544730"/>
    <lineage>
        <taxon>Eukaryota</taxon>
        <taxon>Viridiplantae</taxon>
        <taxon>Streptophyta</taxon>
        <taxon>Embryophyta</taxon>
        <taxon>Tracheophyta</taxon>
        <taxon>Spermatophyta</taxon>
        <taxon>Magnoliopsida</taxon>
        <taxon>Liliopsida</taxon>
        <taxon>Poales</taxon>
        <taxon>Cyperaceae</taxon>
        <taxon>Cyperoideae</taxon>
        <taxon>Cariceae</taxon>
        <taxon>Carex</taxon>
        <taxon>Carex subgen. Euthyceras</taxon>
    </lineage>
</organism>
<dbReference type="SUPFAM" id="SSF54171">
    <property type="entry name" value="DNA-binding domain"/>
    <property type="match status" value="1"/>
</dbReference>
<dbReference type="Pfam" id="PF00847">
    <property type="entry name" value="AP2"/>
    <property type="match status" value="1"/>
</dbReference>
<comment type="caution">
    <text evidence="8">The sequence shown here is derived from an EMBL/GenBank/DDBJ whole genome shotgun (WGS) entry which is preliminary data.</text>
</comment>
<reference evidence="8" key="1">
    <citation type="submission" date="2020-01" db="EMBL/GenBank/DDBJ databases">
        <title>Genome sequence of Kobresia littledalei, the first chromosome-level genome in the family Cyperaceae.</title>
        <authorList>
            <person name="Qu G."/>
        </authorList>
    </citation>
    <scope>NUCLEOTIDE SEQUENCE</scope>
    <source>
        <strain evidence="8">C.B.Clarke</strain>
        <tissue evidence="8">Leaf</tissue>
    </source>
</reference>
<feature type="region of interest" description="Disordered" evidence="6">
    <location>
        <begin position="43"/>
        <end position="78"/>
    </location>
</feature>
<keyword evidence="3" id="KW-0238">DNA-binding</keyword>
<dbReference type="GO" id="GO:0003677">
    <property type="term" value="F:DNA binding"/>
    <property type="evidence" value="ECO:0007669"/>
    <property type="project" value="UniProtKB-KW"/>
</dbReference>
<dbReference type="SMART" id="SM00380">
    <property type="entry name" value="AP2"/>
    <property type="match status" value="1"/>
</dbReference>
<feature type="region of interest" description="Disordered" evidence="6">
    <location>
        <begin position="124"/>
        <end position="171"/>
    </location>
</feature>
<dbReference type="Proteomes" id="UP000623129">
    <property type="component" value="Unassembled WGS sequence"/>
</dbReference>
<feature type="compositionally biased region" description="Polar residues" evidence="6">
    <location>
        <begin position="162"/>
        <end position="171"/>
    </location>
</feature>
<evidence type="ECO:0000256" key="5">
    <source>
        <dbReference type="ARBA" id="ARBA00023242"/>
    </source>
</evidence>
<dbReference type="InterPro" id="IPR001471">
    <property type="entry name" value="AP2/ERF_dom"/>
</dbReference>
<dbReference type="EMBL" id="SWLB01000004">
    <property type="protein sequence ID" value="KAF3339496.1"/>
    <property type="molecule type" value="Genomic_DNA"/>
</dbReference>
<dbReference type="PIRSF" id="PIRSF038123">
    <property type="entry name" value="PTI6"/>
    <property type="match status" value="1"/>
</dbReference>
<evidence type="ECO:0000259" key="7">
    <source>
        <dbReference type="PROSITE" id="PS51032"/>
    </source>
</evidence>
<evidence type="ECO:0000256" key="6">
    <source>
        <dbReference type="SAM" id="MobiDB-lite"/>
    </source>
</evidence>
<evidence type="ECO:0000256" key="3">
    <source>
        <dbReference type="ARBA" id="ARBA00023125"/>
    </source>
</evidence>
<feature type="region of interest" description="Disordered" evidence="6">
    <location>
        <begin position="1"/>
        <end position="30"/>
    </location>
</feature>
<evidence type="ECO:0000256" key="2">
    <source>
        <dbReference type="ARBA" id="ARBA00023015"/>
    </source>
</evidence>
<dbReference type="Gene3D" id="3.30.730.10">
    <property type="entry name" value="AP2/ERF domain"/>
    <property type="match status" value="1"/>
</dbReference>
<dbReference type="PRINTS" id="PR00367">
    <property type="entry name" value="ETHRSPELEMNT"/>
</dbReference>
<accession>A0A833RI25</accession>
<dbReference type="CDD" id="cd00018">
    <property type="entry name" value="AP2"/>
    <property type="match status" value="1"/>
</dbReference>
<keyword evidence="5" id="KW-0539">Nucleus</keyword>
<feature type="domain" description="AP2/ERF" evidence="7">
    <location>
        <begin position="69"/>
        <end position="126"/>
    </location>
</feature>
<evidence type="ECO:0000313" key="9">
    <source>
        <dbReference type="Proteomes" id="UP000623129"/>
    </source>
</evidence>
<feature type="compositionally biased region" description="Polar residues" evidence="6">
    <location>
        <begin position="46"/>
        <end position="68"/>
    </location>
</feature>
<feature type="compositionally biased region" description="Acidic residues" evidence="6">
    <location>
        <begin position="16"/>
        <end position="26"/>
    </location>
</feature>
<dbReference type="InterPro" id="IPR036955">
    <property type="entry name" value="AP2/ERF_dom_sf"/>
</dbReference>
<dbReference type="InterPro" id="IPR050913">
    <property type="entry name" value="AP2/ERF_ERF"/>
</dbReference>
<keyword evidence="2" id="KW-0805">Transcription regulation</keyword>
<protein>
    <submittedName>
        <fullName evidence="8">Ethylene-responsive transcription factor ERF073-like protein</fullName>
    </submittedName>
</protein>
<name>A0A833RI25_9POAL</name>
<evidence type="ECO:0000256" key="1">
    <source>
        <dbReference type="ARBA" id="ARBA00004123"/>
    </source>
</evidence>
<dbReference type="AlphaFoldDB" id="A0A833RI25"/>
<proteinExistence type="predicted"/>
<keyword evidence="9" id="KW-1185">Reference proteome</keyword>
<sequence>MVSQNRVIRIHFTDPDATDSDTDSDSDSFPRCQHKRFTKTIVIPHSIQNTKYQNPKSQNPYQPRQPSSKYRGVRRRPSGNWAAEIRDPIRAVRVWLGTFPSEEEAHKAYEAAYVCFEKEKAQIPQEKKRKEKAGPPVQTQSFVSTEQREDNTDEANKFKRQATGSTSSVNTSAKPLGFLENLSSQLLKQMEATADADFRIGDFDLCDDDLIQLDDLPLWTENLDCGDFSFLKF</sequence>
<dbReference type="InterPro" id="IPR016177">
    <property type="entry name" value="DNA-bd_dom_sf"/>
</dbReference>
<feature type="compositionally biased region" description="Basic and acidic residues" evidence="6">
    <location>
        <begin position="146"/>
        <end position="157"/>
    </location>
</feature>
<dbReference type="PANTHER" id="PTHR31194">
    <property type="entry name" value="SHN SHINE , DNA BINDING / TRANSCRIPTION FACTOR"/>
    <property type="match status" value="1"/>
</dbReference>
<dbReference type="PROSITE" id="PS51032">
    <property type="entry name" value="AP2_ERF"/>
    <property type="match status" value="1"/>
</dbReference>
<dbReference type="GO" id="GO:0005634">
    <property type="term" value="C:nucleus"/>
    <property type="evidence" value="ECO:0007669"/>
    <property type="project" value="UniProtKB-SubCell"/>
</dbReference>
<dbReference type="PANTHER" id="PTHR31194:SF140">
    <property type="entry name" value="ETHYLENE-RESPONSIVE TRANSCRIPTION FACTOR CRF2"/>
    <property type="match status" value="1"/>
</dbReference>
<gene>
    <name evidence="8" type="ORF">FCM35_KLT16967</name>
</gene>